<name>A0A367LBQ9_9HYPO</name>
<reference evidence="1 2" key="1">
    <citation type="journal article" date="2015" name="BMC Genomics">
        <title>Insights from the genome of Ophiocordyceps polyrhachis-furcata to pathogenicity and host specificity in insect fungi.</title>
        <authorList>
            <person name="Wichadakul D."/>
            <person name="Kobmoo N."/>
            <person name="Ingsriswang S."/>
            <person name="Tangphatsornruang S."/>
            <person name="Chantasingh D."/>
            <person name="Luangsa-ard J.J."/>
            <person name="Eurwilaichitr L."/>
        </authorList>
    </citation>
    <scope>NUCLEOTIDE SEQUENCE [LARGE SCALE GENOMIC DNA]</scope>
    <source>
        <strain evidence="1 2">BCC 54312</strain>
    </source>
</reference>
<dbReference type="Proteomes" id="UP000253664">
    <property type="component" value="Unassembled WGS sequence"/>
</dbReference>
<protein>
    <submittedName>
        <fullName evidence="1">Uncharacterized protein</fullName>
    </submittedName>
</protein>
<evidence type="ECO:0000313" key="2">
    <source>
        <dbReference type="Proteomes" id="UP000253664"/>
    </source>
</evidence>
<keyword evidence="2" id="KW-1185">Reference proteome</keyword>
<proteinExistence type="predicted"/>
<evidence type="ECO:0000313" key="1">
    <source>
        <dbReference type="EMBL" id="RCI11841.1"/>
    </source>
</evidence>
<dbReference type="EMBL" id="LKCN02000010">
    <property type="protein sequence ID" value="RCI11841.1"/>
    <property type="molecule type" value="Genomic_DNA"/>
</dbReference>
<accession>A0A367LBQ9</accession>
<sequence>MTQRKYFFRCADIHKITSGPKKLSDNEAEKRAVVGSHRSISLTSVISLSFVSYERARPIAAASACFGAIAILPRASAPSVHISLPYPIFIRSNEIQAKE</sequence>
<organism evidence="1 2">
    <name type="scientific">Ophiocordyceps polyrhachis-furcata BCC 54312</name>
    <dbReference type="NCBI Taxonomy" id="1330021"/>
    <lineage>
        <taxon>Eukaryota</taxon>
        <taxon>Fungi</taxon>
        <taxon>Dikarya</taxon>
        <taxon>Ascomycota</taxon>
        <taxon>Pezizomycotina</taxon>
        <taxon>Sordariomycetes</taxon>
        <taxon>Hypocreomycetidae</taxon>
        <taxon>Hypocreales</taxon>
        <taxon>Ophiocordycipitaceae</taxon>
        <taxon>Ophiocordyceps</taxon>
    </lineage>
</organism>
<comment type="caution">
    <text evidence="1">The sequence shown here is derived from an EMBL/GenBank/DDBJ whole genome shotgun (WGS) entry which is preliminary data.</text>
</comment>
<dbReference type="AlphaFoldDB" id="A0A367LBQ9"/>
<gene>
    <name evidence="1" type="ORF">L249_7555</name>
</gene>